<dbReference type="InterPro" id="IPR013324">
    <property type="entry name" value="RNA_pol_sigma_r3/r4-like"/>
</dbReference>
<dbReference type="Gene3D" id="1.10.1740.10">
    <property type="match status" value="1"/>
</dbReference>
<dbReference type="EMBL" id="QEWP01000007">
    <property type="protein sequence ID" value="PWD99353.1"/>
    <property type="molecule type" value="Genomic_DNA"/>
</dbReference>
<dbReference type="PANTHER" id="PTHR43133:SF46">
    <property type="entry name" value="RNA POLYMERASE SIGMA-70 FACTOR ECF SUBFAMILY"/>
    <property type="match status" value="1"/>
</dbReference>
<dbReference type="Gene3D" id="1.10.10.10">
    <property type="entry name" value="Winged helix-like DNA-binding domain superfamily/Winged helix DNA-binding domain"/>
    <property type="match status" value="1"/>
</dbReference>
<gene>
    <name evidence="6" type="ORF">DDZ16_10095</name>
</gene>
<protein>
    <recommendedName>
        <fullName evidence="5">RNA polymerase sigma factor 70 region 4 type 2 domain-containing protein</fullName>
    </recommendedName>
</protein>
<dbReference type="Proteomes" id="UP000244956">
    <property type="component" value="Unassembled WGS sequence"/>
</dbReference>
<dbReference type="NCBIfam" id="TIGR02937">
    <property type="entry name" value="sigma70-ECF"/>
    <property type="match status" value="1"/>
</dbReference>
<dbReference type="RefSeq" id="WP_109264337.1">
    <property type="nucleotide sequence ID" value="NZ_QEWP01000007.1"/>
</dbReference>
<dbReference type="PANTHER" id="PTHR43133">
    <property type="entry name" value="RNA POLYMERASE ECF-TYPE SIGMA FACTO"/>
    <property type="match status" value="1"/>
</dbReference>
<dbReference type="InterPro" id="IPR014284">
    <property type="entry name" value="RNA_pol_sigma-70_dom"/>
</dbReference>
<reference evidence="6 7" key="1">
    <citation type="submission" date="2018-05" db="EMBL/GenBank/DDBJ databases">
        <title>Marinilabilia rubrum sp. nov., isolated from saltern sediment.</title>
        <authorList>
            <person name="Zhang R."/>
        </authorList>
    </citation>
    <scope>NUCLEOTIDE SEQUENCE [LARGE SCALE GENOMIC DNA]</scope>
    <source>
        <strain evidence="6 7">WTE16</strain>
    </source>
</reference>
<comment type="similarity">
    <text evidence="1">Belongs to the sigma-70 factor family. ECF subfamily.</text>
</comment>
<keyword evidence="7" id="KW-1185">Reference proteome</keyword>
<dbReference type="GO" id="GO:0006352">
    <property type="term" value="P:DNA-templated transcription initiation"/>
    <property type="evidence" value="ECO:0007669"/>
    <property type="project" value="InterPro"/>
</dbReference>
<evidence type="ECO:0000256" key="3">
    <source>
        <dbReference type="ARBA" id="ARBA00023082"/>
    </source>
</evidence>
<evidence type="ECO:0000256" key="4">
    <source>
        <dbReference type="ARBA" id="ARBA00023163"/>
    </source>
</evidence>
<evidence type="ECO:0000259" key="5">
    <source>
        <dbReference type="Pfam" id="PF08281"/>
    </source>
</evidence>
<name>A0A2U2B8I5_9BACT</name>
<feature type="domain" description="RNA polymerase sigma factor 70 region 4 type 2" evidence="5">
    <location>
        <begin position="123"/>
        <end position="174"/>
    </location>
</feature>
<dbReference type="InterPro" id="IPR036388">
    <property type="entry name" value="WH-like_DNA-bd_sf"/>
</dbReference>
<dbReference type="SUPFAM" id="SSF88946">
    <property type="entry name" value="Sigma2 domain of RNA polymerase sigma factors"/>
    <property type="match status" value="1"/>
</dbReference>
<keyword evidence="3" id="KW-0731">Sigma factor</keyword>
<organism evidence="6 7">
    <name type="scientific">Marinilabilia rubra</name>
    <dbReference type="NCBI Taxonomy" id="2162893"/>
    <lineage>
        <taxon>Bacteria</taxon>
        <taxon>Pseudomonadati</taxon>
        <taxon>Bacteroidota</taxon>
        <taxon>Bacteroidia</taxon>
        <taxon>Marinilabiliales</taxon>
        <taxon>Marinilabiliaceae</taxon>
        <taxon>Marinilabilia</taxon>
    </lineage>
</organism>
<dbReference type="Pfam" id="PF08281">
    <property type="entry name" value="Sigma70_r4_2"/>
    <property type="match status" value="1"/>
</dbReference>
<dbReference type="InterPro" id="IPR039425">
    <property type="entry name" value="RNA_pol_sigma-70-like"/>
</dbReference>
<dbReference type="AlphaFoldDB" id="A0A2U2B8I5"/>
<keyword evidence="2" id="KW-0805">Transcription regulation</keyword>
<evidence type="ECO:0000313" key="7">
    <source>
        <dbReference type="Proteomes" id="UP000244956"/>
    </source>
</evidence>
<dbReference type="OrthoDB" id="1121921at2"/>
<dbReference type="GO" id="GO:0003677">
    <property type="term" value="F:DNA binding"/>
    <property type="evidence" value="ECO:0007669"/>
    <property type="project" value="InterPro"/>
</dbReference>
<evidence type="ECO:0000313" key="6">
    <source>
        <dbReference type="EMBL" id="PWD99353.1"/>
    </source>
</evidence>
<proteinExistence type="inferred from homology"/>
<evidence type="ECO:0000256" key="1">
    <source>
        <dbReference type="ARBA" id="ARBA00010641"/>
    </source>
</evidence>
<dbReference type="GO" id="GO:0016987">
    <property type="term" value="F:sigma factor activity"/>
    <property type="evidence" value="ECO:0007669"/>
    <property type="project" value="UniProtKB-KW"/>
</dbReference>
<dbReference type="InterPro" id="IPR013325">
    <property type="entry name" value="RNA_pol_sigma_r2"/>
</dbReference>
<dbReference type="InterPro" id="IPR013249">
    <property type="entry name" value="RNA_pol_sigma70_r4_t2"/>
</dbReference>
<accession>A0A2U2B8I5</accession>
<keyword evidence="4" id="KW-0804">Transcription</keyword>
<comment type="caution">
    <text evidence="6">The sequence shown here is derived from an EMBL/GenBank/DDBJ whole genome shotgun (WGS) entry which is preliminary data.</text>
</comment>
<sequence length="192" mass="23003">MNSDKKIWDDFRNGENYALSHIYYQHVQILYRYGKKISHDEELIKDTIQDLFYDLIRTRENLGETDNIKFYLLRSFRRKLARGSQSPNERLELGPVDDLTTRIVFSAEQEIIDKEELSHREKQVQEGLRTLSSKQREILYYRYTCEMDYDEICELMQLKYDSARKLVFRSVKALKDNMGGASMLLFFLSNLW</sequence>
<dbReference type="SUPFAM" id="SSF88659">
    <property type="entry name" value="Sigma3 and sigma4 domains of RNA polymerase sigma factors"/>
    <property type="match status" value="1"/>
</dbReference>
<evidence type="ECO:0000256" key="2">
    <source>
        <dbReference type="ARBA" id="ARBA00023015"/>
    </source>
</evidence>